<dbReference type="GO" id="GO:0043625">
    <property type="term" value="C:delta DNA polymerase complex"/>
    <property type="evidence" value="ECO:0007669"/>
    <property type="project" value="InterPro"/>
</dbReference>
<dbReference type="OrthoDB" id="514823at2759"/>
<protein>
    <recommendedName>
        <fullName evidence="2">DNA polymerase delta subunit 3</fullName>
    </recommendedName>
</protein>
<dbReference type="Pfam" id="PF09507">
    <property type="entry name" value="CDC27"/>
    <property type="match status" value="1"/>
</dbReference>
<comment type="subcellular location">
    <subcellularLocation>
        <location evidence="1">Nucleus</location>
    </subcellularLocation>
</comment>
<dbReference type="EMBL" id="JAMYWD010000001">
    <property type="protein sequence ID" value="KAJ4980741.1"/>
    <property type="molecule type" value="Genomic_DNA"/>
</dbReference>
<dbReference type="GO" id="GO:0006297">
    <property type="term" value="P:nucleotide-excision repair, DNA gap filling"/>
    <property type="evidence" value="ECO:0007669"/>
    <property type="project" value="TreeGrafter"/>
</dbReference>
<dbReference type="GO" id="GO:0003887">
    <property type="term" value="F:DNA-directed DNA polymerase activity"/>
    <property type="evidence" value="ECO:0007669"/>
    <property type="project" value="TreeGrafter"/>
</dbReference>
<accession>A0A9Q0L1U1</accession>
<evidence type="ECO:0000256" key="2">
    <source>
        <dbReference type="ARBA" id="ARBA00017589"/>
    </source>
</evidence>
<evidence type="ECO:0000256" key="4">
    <source>
        <dbReference type="ARBA" id="ARBA00023242"/>
    </source>
</evidence>
<dbReference type="FunFam" id="3.90.1030.20:FF:000002">
    <property type="entry name" value="DNA polymerase delta subunit"/>
    <property type="match status" value="1"/>
</dbReference>
<reference evidence="5" key="1">
    <citation type="journal article" date="2023" name="Plant J.">
        <title>The genome of the king protea, Protea cynaroides.</title>
        <authorList>
            <person name="Chang J."/>
            <person name="Duong T.A."/>
            <person name="Schoeman C."/>
            <person name="Ma X."/>
            <person name="Roodt D."/>
            <person name="Barker N."/>
            <person name="Li Z."/>
            <person name="Van de Peer Y."/>
            <person name="Mizrachi E."/>
        </authorList>
    </citation>
    <scope>NUCLEOTIDE SEQUENCE</scope>
    <source>
        <tissue evidence="5">Young leaves</tissue>
    </source>
</reference>
<dbReference type="GO" id="GO:1904161">
    <property type="term" value="P:DNA synthesis involved in UV-damage excision repair"/>
    <property type="evidence" value="ECO:0007669"/>
    <property type="project" value="TreeGrafter"/>
</dbReference>
<dbReference type="InterPro" id="IPR019038">
    <property type="entry name" value="POLD3"/>
</dbReference>
<keyword evidence="6" id="KW-1185">Reference proteome</keyword>
<keyword evidence="4" id="KW-0539">Nucleus</keyword>
<dbReference type="GO" id="GO:0006271">
    <property type="term" value="P:DNA strand elongation involved in DNA replication"/>
    <property type="evidence" value="ECO:0007669"/>
    <property type="project" value="TreeGrafter"/>
</dbReference>
<dbReference type="AlphaFoldDB" id="A0A9Q0L1U1"/>
<organism evidence="5 6">
    <name type="scientific">Protea cynaroides</name>
    <dbReference type="NCBI Taxonomy" id="273540"/>
    <lineage>
        <taxon>Eukaryota</taxon>
        <taxon>Viridiplantae</taxon>
        <taxon>Streptophyta</taxon>
        <taxon>Embryophyta</taxon>
        <taxon>Tracheophyta</taxon>
        <taxon>Spermatophyta</taxon>
        <taxon>Magnoliopsida</taxon>
        <taxon>Proteales</taxon>
        <taxon>Proteaceae</taxon>
        <taxon>Protea</taxon>
    </lineage>
</organism>
<proteinExistence type="predicted"/>
<evidence type="ECO:0000256" key="1">
    <source>
        <dbReference type="ARBA" id="ARBA00004123"/>
    </source>
</evidence>
<evidence type="ECO:0000256" key="3">
    <source>
        <dbReference type="ARBA" id="ARBA00022705"/>
    </source>
</evidence>
<dbReference type="Gene3D" id="3.90.1030.20">
    <property type="entry name" value="DNA polymerase delta, p66 (Cdc27) subunit, wHTH domain"/>
    <property type="match status" value="1"/>
</dbReference>
<gene>
    <name evidence="5" type="ORF">NE237_031578</name>
</gene>
<dbReference type="Proteomes" id="UP001141806">
    <property type="component" value="Unassembled WGS sequence"/>
</dbReference>
<name>A0A9Q0L1U1_9MAGN</name>
<dbReference type="PANTHER" id="PTHR17598:SF13">
    <property type="entry name" value="DNA POLYMERASE DELTA SUBUNIT 3"/>
    <property type="match status" value="1"/>
</dbReference>
<dbReference type="InterPro" id="IPR041913">
    <property type="entry name" value="POLD3_sf"/>
</dbReference>
<evidence type="ECO:0000313" key="5">
    <source>
        <dbReference type="EMBL" id="KAJ4980741.1"/>
    </source>
</evidence>
<dbReference type="PANTHER" id="PTHR17598">
    <property type="entry name" value="DNA POLYMERASE DELTA SUBUNIT 3"/>
    <property type="match status" value="1"/>
</dbReference>
<keyword evidence="3" id="KW-0235">DNA replication</keyword>
<sequence length="103" mass="11785">MADVGSIDILSEIQAIVSDKLQVVSYKWLSRNFTVSSNDAKRLLLEFVGKHGSGLEVVYTLSGWLKNDPPVYHIRLVSGLKLAGQIIWSIMKYFYFNFSIYFF</sequence>
<evidence type="ECO:0000313" key="6">
    <source>
        <dbReference type="Proteomes" id="UP001141806"/>
    </source>
</evidence>
<comment type="caution">
    <text evidence="5">The sequence shown here is derived from an EMBL/GenBank/DDBJ whole genome shotgun (WGS) entry which is preliminary data.</text>
</comment>